<feature type="repeat" description="TPR" evidence="6">
    <location>
        <begin position="266"/>
        <end position="299"/>
    </location>
</feature>
<feature type="domain" description="STI1" evidence="8">
    <location>
        <begin position="537"/>
        <end position="576"/>
    </location>
</feature>
<organism evidence="9 10">
    <name type="scientific">Lachnellula occidentalis</name>
    <dbReference type="NCBI Taxonomy" id="215460"/>
    <lineage>
        <taxon>Eukaryota</taxon>
        <taxon>Fungi</taxon>
        <taxon>Dikarya</taxon>
        <taxon>Ascomycota</taxon>
        <taxon>Pezizomycotina</taxon>
        <taxon>Leotiomycetes</taxon>
        <taxon>Helotiales</taxon>
        <taxon>Lachnaceae</taxon>
        <taxon>Lachnellula</taxon>
    </lineage>
</organism>
<proteinExistence type="predicted"/>
<dbReference type="InterPro" id="IPR041243">
    <property type="entry name" value="STI1/HOP_DP"/>
</dbReference>
<dbReference type="PANTHER" id="PTHR22904">
    <property type="entry name" value="TPR REPEAT CONTAINING PROTEIN"/>
    <property type="match status" value="1"/>
</dbReference>
<evidence type="ECO:0000313" key="9">
    <source>
        <dbReference type="EMBL" id="TVY44912.1"/>
    </source>
</evidence>
<evidence type="ECO:0000259" key="8">
    <source>
        <dbReference type="SMART" id="SM00727"/>
    </source>
</evidence>
<accession>A0A8H8S3Q9</accession>
<evidence type="ECO:0000256" key="6">
    <source>
        <dbReference type="PROSITE-ProRule" id="PRU00339"/>
    </source>
</evidence>
<feature type="repeat" description="TPR" evidence="6">
    <location>
        <begin position="400"/>
        <end position="433"/>
    </location>
</feature>
<dbReference type="Pfam" id="PF13432">
    <property type="entry name" value="TPR_16"/>
    <property type="match status" value="1"/>
</dbReference>
<keyword evidence="10" id="KW-1185">Reference proteome</keyword>
<dbReference type="SMART" id="SM00028">
    <property type="entry name" value="TPR"/>
    <property type="match status" value="9"/>
</dbReference>
<dbReference type="FunFam" id="1.10.260.100:FF:000002">
    <property type="entry name" value="Stress-induced-phosphoprotein 1 (Hsp70/Hsp90-organizing)"/>
    <property type="match status" value="1"/>
</dbReference>
<name>A0A8H8S3Q9_9HELO</name>
<dbReference type="PROSITE" id="PS50005">
    <property type="entry name" value="TPR"/>
    <property type="match status" value="5"/>
</dbReference>
<dbReference type="Gene3D" id="1.25.40.10">
    <property type="entry name" value="Tetratricopeptide repeat domain"/>
    <property type="match status" value="3"/>
</dbReference>
<feature type="repeat" description="TPR" evidence="6">
    <location>
        <begin position="70"/>
        <end position="103"/>
    </location>
</feature>
<dbReference type="SMART" id="SM00727">
    <property type="entry name" value="STI1"/>
    <property type="match status" value="2"/>
</dbReference>
<dbReference type="FunFam" id="1.25.40.10:FF:000027">
    <property type="entry name" value="stress-induced-phosphoprotein 1 isoform X1"/>
    <property type="match status" value="1"/>
</dbReference>
<evidence type="ECO:0000256" key="1">
    <source>
        <dbReference type="ARBA" id="ARBA00004496"/>
    </source>
</evidence>
<dbReference type="FunFam" id="1.25.40.10:FF:000010">
    <property type="entry name" value="Stress-induced phosphoprotein 1"/>
    <property type="match status" value="1"/>
</dbReference>
<dbReference type="InterPro" id="IPR006636">
    <property type="entry name" value="STI1_HS-bd"/>
</dbReference>
<evidence type="ECO:0000256" key="2">
    <source>
        <dbReference type="ARBA" id="ARBA00022490"/>
    </source>
</evidence>
<dbReference type="Proteomes" id="UP000443090">
    <property type="component" value="Unassembled WGS sequence"/>
</dbReference>
<feature type="compositionally biased region" description="Basic and acidic residues" evidence="7">
    <location>
        <begin position="256"/>
        <end position="272"/>
    </location>
</feature>
<dbReference type="Pfam" id="PF13424">
    <property type="entry name" value="TPR_12"/>
    <property type="match status" value="1"/>
</dbReference>
<evidence type="ECO:0000256" key="5">
    <source>
        <dbReference type="ARBA" id="ARBA00064323"/>
    </source>
</evidence>
<dbReference type="SUPFAM" id="SSF48452">
    <property type="entry name" value="TPR-like"/>
    <property type="match status" value="3"/>
</dbReference>
<dbReference type="AlphaFoldDB" id="A0A8H8S3Q9"/>
<protein>
    <submittedName>
        <fullName evidence="9">Heat shock protein-like protein</fullName>
    </submittedName>
</protein>
<feature type="compositionally biased region" description="Gly residues" evidence="7">
    <location>
        <begin position="206"/>
        <end position="217"/>
    </location>
</feature>
<gene>
    <name evidence="9" type="primary">sti1</name>
    <name evidence="9" type="ORF">LOCC1_G003223</name>
</gene>
<dbReference type="InterPro" id="IPR013105">
    <property type="entry name" value="TPR_2"/>
</dbReference>
<dbReference type="FunFam" id="1.25.40.10:FF:000020">
    <property type="entry name" value="Stress-induced phosphoprotein 1"/>
    <property type="match status" value="1"/>
</dbReference>
<comment type="caution">
    <text evidence="9">The sequence shown here is derived from an EMBL/GenBank/DDBJ whole genome shotgun (WGS) entry which is preliminary data.</text>
</comment>
<dbReference type="PROSITE" id="PS50293">
    <property type="entry name" value="TPR_REGION"/>
    <property type="match status" value="1"/>
</dbReference>
<dbReference type="InterPro" id="IPR019734">
    <property type="entry name" value="TPR_rpt"/>
</dbReference>
<keyword evidence="2" id="KW-0963">Cytoplasm</keyword>
<dbReference type="Pfam" id="PF17830">
    <property type="entry name" value="STI1-HOP_DP"/>
    <property type="match status" value="2"/>
</dbReference>
<evidence type="ECO:0000256" key="4">
    <source>
        <dbReference type="ARBA" id="ARBA00022803"/>
    </source>
</evidence>
<dbReference type="GO" id="GO:0051879">
    <property type="term" value="F:Hsp90 protein binding"/>
    <property type="evidence" value="ECO:0007669"/>
    <property type="project" value="TreeGrafter"/>
</dbReference>
<evidence type="ECO:0000256" key="7">
    <source>
        <dbReference type="SAM" id="MobiDB-lite"/>
    </source>
</evidence>
<dbReference type="GO" id="GO:0042030">
    <property type="term" value="F:ATPase inhibitor activity"/>
    <property type="evidence" value="ECO:0007669"/>
    <property type="project" value="UniProtKB-ARBA"/>
</dbReference>
<keyword evidence="9" id="KW-0346">Stress response</keyword>
<feature type="domain" description="STI1" evidence="8">
    <location>
        <begin position="144"/>
        <end position="183"/>
    </location>
</feature>
<dbReference type="OrthoDB" id="2423701at2759"/>
<dbReference type="GO" id="GO:0005737">
    <property type="term" value="C:cytoplasm"/>
    <property type="evidence" value="ECO:0007669"/>
    <property type="project" value="UniProtKB-SubCell"/>
</dbReference>
<dbReference type="PANTHER" id="PTHR22904:SF523">
    <property type="entry name" value="STRESS-INDUCED-PHOSPHOPROTEIN 1"/>
    <property type="match status" value="1"/>
</dbReference>
<dbReference type="InterPro" id="IPR011990">
    <property type="entry name" value="TPR-like_helical_dom_sf"/>
</dbReference>
<keyword evidence="3" id="KW-0677">Repeat</keyword>
<evidence type="ECO:0000313" key="10">
    <source>
        <dbReference type="Proteomes" id="UP000443090"/>
    </source>
</evidence>
<comment type="subcellular location">
    <subcellularLocation>
        <location evidence="1">Cytoplasm</location>
    </subcellularLocation>
</comment>
<keyword evidence="4 6" id="KW-0802">TPR repeat</keyword>
<dbReference type="Pfam" id="PF13181">
    <property type="entry name" value="TPR_8"/>
    <property type="match status" value="1"/>
</dbReference>
<dbReference type="FunFam" id="1.10.260.100:FF:000004">
    <property type="entry name" value="Putative stress-induced-phosphoprotein 1"/>
    <property type="match status" value="1"/>
</dbReference>
<dbReference type="EMBL" id="QGMI01000215">
    <property type="protein sequence ID" value="TVY44912.1"/>
    <property type="molecule type" value="Genomic_DNA"/>
</dbReference>
<comment type="subunit">
    <text evidence="5">Part of a larger complex that includes HSP70, HSP90, and immunophilins.</text>
</comment>
<dbReference type="Pfam" id="PF07719">
    <property type="entry name" value="TPR_2"/>
    <property type="match status" value="1"/>
</dbReference>
<feature type="region of interest" description="Disordered" evidence="7">
    <location>
        <begin position="206"/>
        <end position="272"/>
    </location>
</feature>
<evidence type="ECO:0000256" key="3">
    <source>
        <dbReference type="ARBA" id="ARBA00022737"/>
    </source>
</evidence>
<dbReference type="Gene3D" id="1.10.260.100">
    <property type="match status" value="2"/>
</dbReference>
<feature type="repeat" description="TPR" evidence="6">
    <location>
        <begin position="340"/>
        <end position="373"/>
    </location>
</feature>
<feature type="repeat" description="TPR" evidence="6">
    <location>
        <begin position="2"/>
        <end position="35"/>
    </location>
</feature>
<reference evidence="9 10" key="1">
    <citation type="submission" date="2018-05" db="EMBL/GenBank/DDBJ databases">
        <title>Genome sequencing and assembly of the regulated plant pathogen Lachnellula willkommii and related sister species for the development of diagnostic species identification markers.</title>
        <authorList>
            <person name="Giroux E."/>
            <person name="Bilodeau G."/>
        </authorList>
    </citation>
    <scope>NUCLEOTIDE SEQUENCE [LARGE SCALE GENOMIC DNA]</scope>
    <source>
        <strain evidence="9 10">CBS 160.35</strain>
    </source>
</reference>
<sequence>MADELKALGNKAIAEKNFDEAIEKFTEAIEIEPTNHILYSNRSAAFASKKDYQHALDDANKVTEIKPDWAKGWGRKGAAAHGLGDLLAAHDAYEEGLKLDPNNAQNKSGLASVNRAIDAEAKEGNLDGVTGDPTGGGLGNMFTDPQLYQKLAANPKTSKFLADPSFMMKLQQMKTNPNDTQSMFQDPRMIQVLGVLMGVDMDMMGGGMPGGPMGGDGAAPTEAEEDVPMTDARPASTQPPKAKEPEPEPEPEDTEAQEKAKAKAAAEAEKKLGTEQYKKRNFDEAIAHYSKAWELHKDITYLNNLGAANFEKGDYEAAIKACETAVEEGREIYADFKMIAKSYARIGSSYEKLGDFNKAIENYQKSLTEHRTPEVVNKLRSVEKTKIDTARQAYIDPEKAEEARELGNKKFKEADWPAAVDAYSEMVKRAPDDPRGYSNRAAAFIKLLEFPSAIEDCDRAIKKDPKFIRAYIRKAQAYFGMRDYSKCLDACTEASEVDETKANAREIEQQQQKALSAMYSSRENETEEETKERIQRDPEILTIMQDPIMQSILQQAQGDPAALQEHMRNPGIKAKIQKLVAAGVIRVGR</sequence>